<evidence type="ECO:0000313" key="2">
    <source>
        <dbReference type="EMBL" id="ORY00980.1"/>
    </source>
</evidence>
<name>A0A1Y1YSI5_9PLEO</name>
<evidence type="ECO:0000313" key="3">
    <source>
        <dbReference type="Proteomes" id="UP000193144"/>
    </source>
</evidence>
<feature type="region of interest" description="Disordered" evidence="1">
    <location>
        <begin position="1"/>
        <end position="25"/>
    </location>
</feature>
<evidence type="ECO:0000256" key="1">
    <source>
        <dbReference type="SAM" id="MobiDB-lite"/>
    </source>
</evidence>
<organism evidence="2 3">
    <name type="scientific">Clohesyomyces aquaticus</name>
    <dbReference type="NCBI Taxonomy" id="1231657"/>
    <lineage>
        <taxon>Eukaryota</taxon>
        <taxon>Fungi</taxon>
        <taxon>Dikarya</taxon>
        <taxon>Ascomycota</taxon>
        <taxon>Pezizomycotina</taxon>
        <taxon>Dothideomycetes</taxon>
        <taxon>Pleosporomycetidae</taxon>
        <taxon>Pleosporales</taxon>
        <taxon>Lindgomycetaceae</taxon>
        <taxon>Clohesyomyces</taxon>
    </lineage>
</organism>
<dbReference type="Proteomes" id="UP000193144">
    <property type="component" value="Unassembled WGS sequence"/>
</dbReference>
<dbReference type="AlphaFoldDB" id="A0A1Y1YSI5"/>
<keyword evidence="3" id="KW-1185">Reference proteome</keyword>
<comment type="caution">
    <text evidence="2">The sequence shown here is derived from an EMBL/GenBank/DDBJ whole genome shotgun (WGS) entry which is preliminary data.</text>
</comment>
<gene>
    <name evidence="2" type="ORF">BCR34DRAFT_494243</name>
</gene>
<dbReference type="EMBL" id="MCFA01000176">
    <property type="protein sequence ID" value="ORY00980.1"/>
    <property type="molecule type" value="Genomic_DNA"/>
</dbReference>
<sequence>MTAIKSNVPRPGAKPDDPHQPTRSSRLARVMRRFDELVADIELSLLWSLEEGPQSRVAQHEMAKRRQDIRRLACRLAMSELNAAFTRKQIRSSLADFEAHGRWAQHQLVRQSVLPNLGEVDPSPALGALCNGHFRLCSTDLFDLLGQPLHLRFGTLRFHIAPRTSRHDDSPEDADFVNVELALNDSFYVADSSETREYHRFTLPATPSLRNHGILSRRWDDGGAFPSFDSWLLFTFLGHGCLKLELPIEMCADIYGSTLTGRENEDVLFWGVFVEDEPAA</sequence>
<protein>
    <submittedName>
        <fullName evidence="2">Uncharacterized protein</fullName>
    </submittedName>
</protein>
<accession>A0A1Y1YSI5</accession>
<dbReference type="OrthoDB" id="3768628at2759"/>
<reference evidence="2 3" key="1">
    <citation type="submission" date="2016-07" db="EMBL/GenBank/DDBJ databases">
        <title>Pervasive Adenine N6-methylation of Active Genes in Fungi.</title>
        <authorList>
            <consortium name="DOE Joint Genome Institute"/>
            <person name="Mondo S.J."/>
            <person name="Dannebaum R.O."/>
            <person name="Kuo R.C."/>
            <person name="Labutti K."/>
            <person name="Haridas S."/>
            <person name="Kuo A."/>
            <person name="Salamov A."/>
            <person name="Ahrendt S.R."/>
            <person name="Lipzen A."/>
            <person name="Sullivan W."/>
            <person name="Andreopoulos W.B."/>
            <person name="Clum A."/>
            <person name="Lindquist E."/>
            <person name="Daum C."/>
            <person name="Ramamoorthy G.K."/>
            <person name="Gryganskyi A."/>
            <person name="Culley D."/>
            <person name="Magnuson J.K."/>
            <person name="James T.Y."/>
            <person name="O'Malley M.A."/>
            <person name="Stajich J.E."/>
            <person name="Spatafora J.W."/>
            <person name="Visel A."/>
            <person name="Grigoriev I.V."/>
        </authorList>
    </citation>
    <scope>NUCLEOTIDE SEQUENCE [LARGE SCALE GENOMIC DNA]</scope>
    <source>
        <strain evidence="2 3">CBS 115471</strain>
    </source>
</reference>
<proteinExistence type="predicted"/>